<dbReference type="AlphaFoldDB" id="A0A3S5CDX7"/>
<name>A0A3S5CDX7_9PLAT</name>
<dbReference type="EMBL" id="CAAALY010017460">
    <property type="protein sequence ID" value="VEL13333.1"/>
    <property type="molecule type" value="Genomic_DNA"/>
</dbReference>
<reference evidence="2" key="1">
    <citation type="submission" date="2018-11" db="EMBL/GenBank/DDBJ databases">
        <authorList>
            <consortium name="Pathogen Informatics"/>
        </authorList>
    </citation>
    <scope>NUCLEOTIDE SEQUENCE</scope>
</reference>
<dbReference type="Proteomes" id="UP000784294">
    <property type="component" value="Unassembled WGS sequence"/>
</dbReference>
<organism evidence="2 3">
    <name type="scientific">Protopolystoma xenopodis</name>
    <dbReference type="NCBI Taxonomy" id="117903"/>
    <lineage>
        <taxon>Eukaryota</taxon>
        <taxon>Metazoa</taxon>
        <taxon>Spiralia</taxon>
        <taxon>Lophotrochozoa</taxon>
        <taxon>Platyhelminthes</taxon>
        <taxon>Monogenea</taxon>
        <taxon>Polyopisthocotylea</taxon>
        <taxon>Polystomatidea</taxon>
        <taxon>Polystomatidae</taxon>
        <taxon>Protopolystoma</taxon>
    </lineage>
</organism>
<proteinExistence type="predicted"/>
<evidence type="ECO:0000313" key="2">
    <source>
        <dbReference type="EMBL" id="VEL13333.1"/>
    </source>
</evidence>
<sequence length="356" mass="37083">MSRGIASIQSLIEAQNDLDLYFYDNERKSDYFDQAPTIECQSEVSELSLGQIVTACNAAAFFDRLRISPSCLYDVPFGSSVNGPQSQSSSPAPTPQPAILPITTSSSSSTGLSVIMHNSGNLSISGTNPPLRSPALGSNLNCGVGGGCGDLLHELAAGWPPRQMPSRLETTLADIASGVTGWSGSDVVPVAHYHPHPQKQQHQQIPTCQSAQSCPVPGSVTIAASSGALAVATSGSSGPAGGMGVAGGGVYGFPGLPLNATVAPTQVSGTLRSVTLPATGQGQVFNKLATTDPDAYSSATTSPALMWRARILLDLAELYLDLDMVQETYECIGEATTFTKLNHQALYLDLHSIKVM</sequence>
<evidence type="ECO:0000256" key="1">
    <source>
        <dbReference type="SAM" id="MobiDB-lite"/>
    </source>
</evidence>
<gene>
    <name evidence="2" type="ORF">PXEA_LOCUS6773</name>
</gene>
<keyword evidence="3" id="KW-1185">Reference proteome</keyword>
<evidence type="ECO:0000313" key="3">
    <source>
        <dbReference type="Proteomes" id="UP000784294"/>
    </source>
</evidence>
<comment type="caution">
    <text evidence="2">The sequence shown here is derived from an EMBL/GenBank/DDBJ whole genome shotgun (WGS) entry which is preliminary data.</text>
</comment>
<accession>A0A3S5CDX7</accession>
<feature type="compositionally biased region" description="Low complexity" evidence="1">
    <location>
        <begin position="82"/>
        <end position="91"/>
    </location>
</feature>
<feature type="region of interest" description="Disordered" evidence="1">
    <location>
        <begin position="82"/>
        <end position="103"/>
    </location>
</feature>
<protein>
    <submittedName>
        <fullName evidence="2">Uncharacterized protein</fullName>
    </submittedName>
</protein>